<evidence type="ECO:0000256" key="3">
    <source>
        <dbReference type="ARBA" id="ARBA00023136"/>
    </source>
</evidence>
<evidence type="ECO:0000256" key="4">
    <source>
        <dbReference type="RuleBase" id="RU367098"/>
    </source>
</evidence>
<sequence length="319" mass="34477">MPYLSLQECPFMLHSKVKVTLDSLSGSSVRPSSVGVASSSNYGRSLSDGDVAGFAESKISHLLLPPLVDRDSLDIGVAYAAVDLGAKPQQRQRRAARRRASSESGETQDTWIRSDTPIDTVVLLCNPPMATMARETPQPQPEQPQSSASTSASTASPSTQSAFSLPTSTKLLIGGSAFFVLSTFITRRSLNRRRLAAIPQFYTTASHHKPNVSAPLEALEALNLATLNVVALAILGVGAGMKAVGFETLDELRRIVRGGLGADGTGRTEQQVEEDMEEWVVSVLNRKASKETANAKEAEKQRAQDEIRKTWLNERGKER</sequence>
<proteinExistence type="inferred from homology"/>
<dbReference type="AlphaFoldDB" id="A0A178F018"/>
<feature type="region of interest" description="Disordered" evidence="5">
    <location>
        <begin position="88"/>
        <end position="112"/>
    </location>
</feature>
<evidence type="ECO:0000313" key="6">
    <source>
        <dbReference type="EMBL" id="OAL65355.1"/>
    </source>
</evidence>
<evidence type="ECO:0000256" key="2">
    <source>
        <dbReference type="ARBA" id="ARBA00022989"/>
    </source>
</evidence>
<comment type="similarity">
    <text evidence="4">Belongs to the AIM11 family.</text>
</comment>
<evidence type="ECO:0000256" key="5">
    <source>
        <dbReference type="SAM" id="MobiDB-lite"/>
    </source>
</evidence>
<dbReference type="GO" id="GO:0016020">
    <property type="term" value="C:membrane"/>
    <property type="evidence" value="ECO:0007669"/>
    <property type="project" value="UniProtKB-SubCell"/>
</dbReference>
<accession>A0A178F018</accession>
<evidence type="ECO:0000313" key="7">
    <source>
        <dbReference type="Proteomes" id="UP000243015"/>
    </source>
</evidence>
<keyword evidence="2" id="KW-1133">Transmembrane helix</keyword>
<feature type="compositionally biased region" description="Polar residues" evidence="5">
    <location>
        <begin position="102"/>
        <end position="112"/>
    </location>
</feature>
<dbReference type="EMBL" id="LHPM01000013">
    <property type="protein sequence ID" value="OAL65355.1"/>
    <property type="molecule type" value="Genomic_DNA"/>
</dbReference>
<dbReference type="PANTHER" id="PTHR39136:SF1">
    <property type="entry name" value="ALTERED INHERITANCE OF MITOCHONDRIA PROTEIN 11"/>
    <property type="match status" value="1"/>
</dbReference>
<dbReference type="GO" id="GO:0005739">
    <property type="term" value="C:mitochondrion"/>
    <property type="evidence" value="ECO:0007669"/>
    <property type="project" value="TreeGrafter"/>
</dbReference>
<dbReference type="InterPro" id="IPR038814">
    <property type="entry name" value="AIM11"/>
</dbReference>
<feature type="region of interest" description="Disordered" evidence="5">
    <location>
        <begin position="289"/>
        <end position="319"/>
    </location>
</feature>
<protein>
    <recommendedName>
        <fullName evidence="4">Altered inheritance of mitochondria protein 11</fullName>
    </recommendedName>
</protein>
<feature type="region of interest" description="Disordered" evidence="5">
    <location>
        <begin position="131"/>
        <end position="162"/>
    </location>
</feature>
<comment type="caution">
    <text evidence="6">The sequence shown here is derived from an EMBL/GenBank/DDBJ whole genome shotgun (WGS) entry which is preliminary data.</text>
</comment>
<keyword evidence="3" id="KW-0472">Membrane</keyword>
<dbReference type="PANTHER" id="PTHR39136">
    <property type="entry name" value="ALTERED INHERITANCE OF MITOCHONDRIA PROTEIN 11"/>
    <property type="match status" value="1"/>
</dbReference>
<dbReference type="Proteomes" id="UP000243015">
    <property type="component" value="Unassembled WGS sequence"/>
</dbReference>
<keyword evidence="1" id="KW-0812">Transmembrane</keyword>
<feature type="compositionally biased region" description="Low complexity" evidence="5">
    <location>
        <begin position="143"/>
        <end position="162"/>
    </location>
</feature>
<feature type="compositionally biased region" description="Basic residues" evidence="5">
    <location>
        <begin position="90"/>
        <end position="99"/>
    </location>
</feature>
<comment type="subcellular location">
    <subcellularLocation>
        <location evidence="4">Membrane</location>
        <topology evidence="4">Multi-pass membrane protein</topology>
    </subcellularLocation>
</comment>
<dbReference type="VEuPathDB" id="FungiDB:TERG_02696"/>
<reference evidence="6 7" key="1">
    <citation type="submission" date="2016-05" db="EMBL/GenBank/DDBJ databases">
        <title>Genome sequencing of Trichophyton rubrum CMCC(F)T1i isolated from hair.</title>
        <authorList>
            <person name="Zhan P."/>
            <person name="Tao Y."/>
            <person name="Liu W."/>
        </authorList>
    </citation>
    <scope>NUCLEOTIDE SEQUENCE [LARGE SCALE GENOMIC DNA]</scope>
    <source>
        <strain evidence="7">CMCC(F)T1i</strain>
    </source>
</reference>
<name>A0A178F018_TRIRU</name>
<organism evidence="6 7">
    <name type="scientific">Trichophyton rubrum</name>
    <name type="common">Athlete's foot fungus</name>
    <name type="synonym">Epidermophyton rubrum</name>
    <dbReference type="NCBI Taxonomy" id="5551"/>
    <lineage>
        <taxon>Eukaryota</taxon>
        <taxon>Fungi</taxon>
        <taxon>Dikarya</taxon>
        <taxon>Ascomycota</taxon>
        <taxon>Pezizomycotina</taxon>
        <taxon>Eurotiomycetes</taxon>
        <taxon>Eurotiomycetidae</taxon>
        <taxon>Onygenales</taxon>
        <taxon>Arthrodermataceae</taxon>
        <taxon>Trichophyton</taxon>
    </lineage>
</organism>
<evidence type="ECO:0000256" key="1">
    <source>
        <dbReference type="ARBA" id="ARBA00022692"/>
    </source>
</evidence>
<gene>
    <name evidence="4" type="primary">AIM11</name>
    <name evidence="6" type="ORF">A7C99_2451</name>
</gene>